<dbReference type="GO" id="GO:0003700">
    <property type="term" value="F:DNA-binding transcription factor activity"/>
    <property type="evidence" value="ECO:0007669"/>
    <property type="project" value="InterPro"/>
</dbReference>
<dbReference type="InterPro" id="IPR046335">
    <property type="entry name" value="LacI/GalR-like_sensor"/>
</dbReference>
<dbReference type="Pfam" id="PF13377">
    <property type="entry name" value="Peripla_BP_3"/>
    <property type="match status" value="1"/>
</dbReference>
<sequence>MPVIDPNPLVEQVRADLRRRAGSTYAVGTRLPPMRRLSDDFGCSLGVVQMAINTLVAEGRLRSEPRKGIFVAEPPVTQKRDVALVLPTLKLEAMDAIIRGVRGGLRDESLRLDIQAADASYAGQIGLLDRLDLTRLAGVIICPPIADAYADAIQRFADRGVPVVQATHRLSEVRCDTVVIDGFDLGRGAAEHLLGCGHRRIGLLGMSQASRTMRDTLSGVRTALRNAGLDPDTLPSADFDLSQNDVEHPWASAEAAATRLLTENPGLTAVLAGSHYPALGAARAAATLGLSIPGDFSLMAMGADIQGLRLWQPGITLMEDPIEFICQRAAVRLEQVLAEPGQPPEVIQLPPRLIVRGSVAAPASGG</sequence>
<dbReference type="InterPro" id="IPR036388">
    <property type="entry name" value="WH-like_DNA-bd_sf"/>
</dbReference>
<dbReference type="InterPro" id="IPR000524">
    <property type="entry name" value="Tscrpt_reg_HTH_GntR"/>
</dbReference>
<dbReference type="SUPFAM" id="SSF53822">
    <property type="entry name" value="Periplasmic binding protein-like I"/>
    <property type="match status" value="1"/>
</dbReference>
<organism evidence="5 6">
    <name type="scientific">Phycisphaera mikurensis (strain NBRC 102666 / KCTC 22515 / FYK2301M01)</name>
    <dbReference type="NCBI Taxonomy" id="1142394"/>
    <lineage>
        <taxon>Bacteria</taxon>
        <taxon>Pseudomonadati</taxon>
        <taxon>Planctomycetota</taxon>
        <taxon>Phycisphaerae</taxon>
        <taxon>Phycisphaerales</taxon>
        <taxon>Phycisphaeraceae</taxon>
        <taxon>Phycisphaera</taxon>
    </lineage>
</organism>
<gene>
    <name evidence="5" type="ordered locus">PSMK_06100</name>
</gene>
<accession>I0IBY1</accession>
<dbReference type="PANTHER" id="PTHR30146:SF138">
    <property type="entry name" value="TRANSCRIPTIONAL REGULATORY PROTEIN"/>
    <property type="match status" value="1"/>
</dbReference>
<dbReference type="PROSITE" id="PS50949">
    <property type="entry name" value="HTH_GNTR"/>
    <property type="match status" value="1"/>
</dbReference>
<keyword evidence="1" id="KW-0805">Transcription regulation</keyword>
<dbReference type="OrthoDB" id="269117at2"/>
<dbReference type="GO" id="GO:0000976">
    <property type="term" value="F:transcription cis-regulatory region binding"/>
    <property type="evidence" value="ECO:0007669"/>
    <property type="project" value="TreeGrafter"/>
</dbReference>
<evidence type="ECO:0000313" key="6">
    <source>
        <dbReference type="Proteomes" id="UP000007881"/>
    </source>
</evidence>
<dbReference type="Proteomes" id="UP000007881">
    <property type="component" value="Chromosome"/>
</dbReference>
<dbReference type="EMBL" id="AP012338">
    <property type="protein sequence ID" value="BAM02769.1"/>
    <property type="molecule type" value="Genomic_DNA"/>
</dbReference>
<keyword evidence="3" id="KW-0804">Transcription</keyword>
<keyword evidence="2" id="KW-0238">DNA-binding</keyword>
<dbReference type="AlphaFoldDB" id="I0IBY1"/>
<evidence type="ECO:0000256" key="2">
    <source>
        <dbReference type="ARBA" id="ARBA00023125"/>
    </source>
</evidence>
<reference evidence="5 6" key="1">
    <citation type="submission" date="2012-02" db="EMBL/GenBank/DDBJ databases">
        <title>Complete genome sequence of Phycisphaera mikurensis NBRC 102666.</title>
        <authorList>
            <person name="Ankai A."/>
            <person name="Hosoyama A."/>
            <person name="Terui Y."/>
            <person name="Sekine M."/>
            <person name="Fukai R."/>
            <person name="Kato Y."/>
            <person name="Nakamura S."/>
            <person name="Yamada-Narita S."/>
            <person name="Kawakoshi A."/>
            <person name="Fukunaga Y."/>
            <person name="Yamazaki S."/>
            <person name="Fujita N."/>
        </authorList>
    </citation>
    <scope>NUCLEOTIDE SEQUENCE [LARGE SCALE GENOMIC DNA]</scope>
    <source>
        <strain evidence="6">NBRC 102666 / KCTC 22515 / FYK2301M01</strain>
    </source>
</reference>
<dbReference type="HOGENOM" id="CLU_756168_0_0_0"/>
<proteinExistence type="predicted"/>
<evidence type="ECO:0000259" key="4">
    <source>
        <dbReference type="PROSITE" id="PS50949"/>
    </source>
</evidence>
<evidence type="ECO:0000256" key="3">
    <source>
        <dbReference type="ARBA" id="ARBA00023163"/>
    </source>
</evidence>
<keyword evidence="6" id="KW-1185">Reference proteome</keyword>
<dbReference type="eggNOG" id="COG1609">
    <property type="taxonomic scope" value="Bacteria"/>
</dbReference>
<dbReference type="SUPFAM" id="SSF46785">
    <property type="entry name" value="Winged helix' DNA-binding domain"/>
    <property type="match status" value="1"/>
</dbReference>
<dbReference type="CDD" id="cd07377">
    <property type="entry name" value="WHTH_GntR"/>
    <property type="match status" value="1"/>
</dbReference>
<dbReference type="InterPro" id="IPR036390">
    <property type="entry name" value="WH_DNA-bd_sf"/>
</dbReference>
<feature type="domain" description="HTH gntR-type" evidence="4">
    <location>
        <begin position="7"/>
        <end position="74"/>
    </location>
</feature>
<dbReference type="STRING" id="1142394.PSMK_06100"/>
<dbReference type="CDD" id="cd06267">
    <property type="entry name" value="PBP1_LacI_sugar_binding-like"/>
    <property type="match status" value="1"/>
</dbReference>
<dbReference type="RefSeq" id="WP_014435989.1">
    <property type="nucleotide sequence ID" value="NC_017080.1"/>
</dbReference>
<dbReference type="Gene3D" id="3.40.50.2300">
    <property type="match status" value="2"/>
</dbReference>
<evidence type="ECO:0000256" key="1">
    <source>
        <dbReference type="ARBA" id="ARBA00023015"/>
    </source>
</evidence>
<evidence type="ECO:0000313" key="5">
    <source>
        <dbReference type="EMBL" id="BAM02769.1"/>
    </source>
</evidence>
<dbReference type="InterPro" id="IPR028082">
    <property type="entry name" value="Peripla_BP_I"/>
</dbReference>
<protein>
    <submittedName>
        <fullName evidence="5">Putative GntR family transcriptional regulator</fullName>
    </submittedName>
</protein>
<dbReference type="Gene3D" id="1.10.10.10">
    <property type="entry name" value="Winged helix-like DNA-binding domain superfamily/Winged helix DNA-binding domain"/>
    <property type="match status" value="1"/>
</dbReference>
<dbReference type="KEGG" id="phm:PSMK_06100"/>
<dbReference type="Pfam" id="PF00392">
    <property type="entry name" value="GntR"/>
    <property type="match status" value="1"/>
</dbReference>
<dbReference type="PANTHER" id="PTHR30146">
    <property type="entry name" value="LACI-RELATED TRANSCRIPTIONAL REPRESSOR"/>
    <property type="match status" value="1"/>
</dbReference>
<name>I0IBY1_PHYMF</name>
<dbReference type="SMART" id="SM00345">
    <property type="entry name" value="HTH_GNTR"/>
    <property type="match status" value="1"/>
</dbReference>